<sequence length="253" mass="28337">MKNHKLIAFSLASALVLLLSSCGAPSVALLFCWIRTVEHDAEYFKVEKNGGTAERKTDEDKMDIKNGSFSVFSSISSRGEKFKYEFPNTMYETKGAPYGISLRIENTSGTIDCIQLKKAAVSFRESEKDLLGAMVYSDNSEKRNFVITSDKIYGEHHSSYGPASKKRHKSFSESKKFSFRAENGEQPYTTGTFSISLPAVDFDGAETVSLHYEFEIFTADGKSHDVKKDADFILKTRTTKMRNQISSKKEDSA</sequence>
<evidence type="ECO:0000256" key="1">
    <source>
        <dbReference type="SAM" id="SignalP"/>
    </source>
</evidence>
<feature type="chain" id="PRO_5003609128" description="Lipoprotein" evidence="1">
    <location>
        <begin position="29"/>
        <end position="253"/>
    </location>
</feature>
<reference evidence="2 3" key="1">
    <citation type="submission" date="2011-09" db="EMBL/GenBank/DDBJ databases">
        <title>The draft genome of Treponema saccharophilum DSM 2985.</title>
        <authorList>
            <consortium name="US DOE Joint Genome Institute (JGI-PGF)"/>
            <person name="Lucas S."/>
            <person name="Copeland A."/>
            <person name="Lapidus A."/>
            <person name="Glavina del Rio T."/>
            <person name="Dalin E."/>
            <person name="Tice H."/>
            <person name="Bruce D."/>
            <person name="Goodwin L."/>
            <person name="Pitluck S."/>
            <person name="Peters L."/>
            <person name="Kyrpides N."/>
            <person name="Mavromatis K."/>
            <person name="Ivanova N."/>
            <person name="Markowitz V."/>
            <person name="Cheng J.-F."/>
            <person name="Hugenholtz P."/>
            <person name="Woyke T."/>
            <person name="Wu D."/>
            <person name="Gronow S."/>
            <person name="Wellnitz S."/>
            <person name="Brambilla E."/>
            <person name="Klenk H.-P."/>
            <person name="Eisen J.A."/>
        </authorList>
    </citation>
    <scope>NUCLEOTIDE SEQUENCE [LARGE SCALE GENOMIC DNA]</scope>
    <source>
        <strain evidence="2 3">DSM 2985</strain>
    </source>
</reference>
<evidence type="ECO:0000313" key="2">
    <source>
        <dbReference type="EMBL" id="EIC03140.1"/>
    </source>
</evidence>
<dbReference type="Proteomes" id="UP000003571">
    <property type="component" value="Unassembled WGS sequence"/>
</dbReference>
<dbReference type="PROSITE" id="PS51257">
    <property type="entry name" value="PROKAR_LIPOPROTEIN"/>
    <property type="match status" value="1"/>
</dbReference>
<protein>
    <recommendedName>
        <fullName evidence="4">Lipoprotein</fullName>
    </recommendedName>
</protein>
<evidence type="ECO:0008006" key="4">
    <source>
        <dbReference type="Google" id="ProtNLM"/>
    </source>
</evidence>
<keyword evidence="3" id="KW-1185">Reference proteome</keyword>
<name>H7EH03_9SPIR</name>
<evidence type="ECO:0000313" key="3">
    <source>
        <dbReference type="Proteomes" id="UP000003571"/>
    </source>
</evidence>
<organism evidence="2 3">
    <name type="scientific">Treponema saccharophilum DSM 2985</name>
    <dbReference type="NCBI Taxonomy" id="907348"/>
    <lineage>
        <taxon>Bacteria</taxon>
        <taxon>Pseudomonadati</taxon>
        <taxon>Spirochaetota</taxon>
        <taxon>Spirochaetia</taxon>
        <taxon>Spirochaetales</taxon>
        <taxon>Treponemataceae</taxon>
        <taxon>Treponema</taxon>
    </lineage>
</organism>
<dbReference type="AlphaFoldDB" id="H7EH03"/>
<keyword evidence="1" id="KW-0732">Signal</keyword>
<accession>H7EH03</accession>
<comment type="caution">
    <text evidence="2">The sequence shown here is derived from an EMBL/GenBank/DDBJ whole genome shotgun (WGS) entry which is preliminary data.</text>
</comment>
<dbReference type="EMBL" id="AGRW01000021">
    <property type="protein sequence ID" value="EIC03140.1"/>
    <property type="molecule type" value="Genomic_DNA"/>
</dbReference>
<proteinExistence type="predicted"/>
<dbReference type="PATRIC" id="fig|907348.3.peg.63"/>
<feature type="signal peptide" evidence="1">
    <location>
        <begin position="1"/>
        <end position="28"/>
    </location>
</feature>
<gene>
    <name evidence="2" type="ORF">TresaDRAFT_2802</name>
</gene>
<dbReference type="RefSeq" id="WP_002701753.1">
    <property type="nucleotide sequence ID" value="NZ_AGRW01000021.1"/>
</dbReference>